<feature type="transmembrane region" description="Helical" evidence="5">
    <location>
        <begin position="389"/>
        <end position="411"/>
    </location>
</feature>
<evidence type="ECO:0000259" key="6">
    <source>
        <dbReference type="PROSITE" id="PS50261"/>
    </source>
</evidence>
<feature type="transmembrane region" description="Helical" evidence="5">
    <location>
        <begin position="539"/>
        <end position="566"/>
    </location>
</feature>
<keyword evidence="4 5" id="KW-0472">Membrane</keyword>
<dbReference type="RefSeq" id="XP_022309974.1">
    <property type="nucleotide sequence ID" value="XM_022454266.1"/>
</dbReference>
<dbReference type="GO" id="GO:0007166">
    <property type="term" value="P:cell surface receptor signaling pathway"/>
    <property type="evidence" value="ECO:0007669"/>
    <property type="project" value="InterPro"/>
</dbReference>
<dbReference type="InterPro" id="IPR000832">
    <property type="entry name" value="GPCR_2_secretin-like"/>
</dbReference>
<dbReference type="OrthoDB" id="10051649at2759"/>
<proteinExistence type="predicted"/>
<feature type="domain" description="G-protein coupled receptors family 2 profile 2" evidence="6">
    <location>
        <begin position="325"/>
        <end position="568"/>
    </location>
</feature>
<evidence type="ECO:0000256" key="2">
    <source>
        <dbReference type="ARBA" id="ARBA00022692"/>
    </source>
</evidence>
<evidence type="ECO:0000313" key="8">
    <source>
        <dbReference type="RefSeq" id="XP_022309974.1"/>
    </source>
</evidence>
<feature type="transmembrane region" description="Helical" evidence="5">
    <location>
        <begin position="324"/>
        <end position="348"/>
    </location>
</feature>
<dbReference type="GO" id="GO:0004930">
    <property type="term" value="F:G protein-coupled receptor activity"/>
    <property type="evidence" value="ECO:0007669"/>
    <property type="project" value="InterPro"/>
</dbReference>
<dbReference type="Proteomes" id="UP000694844">
    <property type="component" value="Chromosome 9"/>
</dbReference>
<evidence type="ECO:0000256" key="1">
    <source>
        <dbReference type="ARBA" id="ARBA00004141"/>
    </source>
</evidence>
<dbReference type="PANTHER" id="PTHR45902:SF1">
    <property type="entry name" value="LATROPHILIN RECEPTOR-LIKE PROTEIN A"/>
    <property type="match status" value="1"/>
</dbReference>
<feature type="transmembrane region" description="Helical" evidence="5">
    <location>
        <begin position="477"/>
        <end position="503"/>
    </location>
</feature>
<dbReference type="GeneID" id="111115504"/>
<dbReference type="PROSITE" id="PS50261">
    <property type="entry name" value="G_PROTEIN_RECEP_F2_4"/>
    <property type="match status" value="1"/>
</dbReference>
<protein>
    <submittedName>
        <fullName evidence="8">Uncharacterized protein LOC111115504</fullName>
    </submittedName>
</protein>
<evidence type="ECO:0000256" key="5">
    <source>
        <dbReference type="SAM" id="Phobius"/>
    </source>
</evidence>
<dbReference type="AlphaFoldDB" id="A0A8B8C4E8"/>
<feature type="transmembrane region" description="Helical" evidence="5">
    <location>
        <begin position="360"/>
        <end position="377"/>
    </location>
</feature>
<reference evidence="8" key="1">
    <citation type="submission" date="2025-08" db="UniProtKB">
        <authorList>
            <consortium name="RefSeq"/>
        </authorList>
    </citation>
    <scope>IDENTIFICATION</scope>
    <source>
        <tissue evidence="8">Whole sample</tissue>
    </source>
</reference>
<dbReference type="PANTHER" id="PTHR45902">
    <property type="entry name" value="LATROPHILIN RECEPTOR-LIKE PROTEIN A"/>
    <property type="match status" value="1"/>
</dbReference>
<feature type="transmembrane region" description="Helical" evidence="5">
    <location>
        <begin position="431"/>
        <end position="457"/>
    </location>
</feature>
<comment type="subcellular location">
    <subcellularLocation>
        <location evidence="1">Membrane</location>
        <topology evidence="1">Multi-pass membrane protein</topology>
    </subcellularLocation>
</comment>
<sequence length="615" mass="69706">MCNTNCSSSCDFGLENNVLQCYGDTGAIGFIDPPTLRTIFGMPRESEPTDSLSIPEAGINSTTIFDQVNNKYRSLLCYPGRFLNDDDACVRPGNEEKAGEYLIMMETTGKLTQDSEKNGAQIRNSLKQIYTEEFSDFFRGELYFLRTLKILVNISCFEASRNISKAFHVATKIIVSPQDIKYTGLGRLESKLFFISDAIRNRTKQRNMTTTELNVIRFTKKEMESTSLPYAQQCRYISEDARLSIYSPEIVLANILKCKHVEFGQSEYEIDSIGKVTIFSPALKLLPGDYVVRTFNTISFCLNVFLVENKPSAIRRIITEQDEILRWLTLSTTLLSLLCLLITFAVYCKFAALRTLPGKNLMILVINLFLAQFFFTMGNNMTEDQTLCVVIGVIQHFCWLSMLCSFTVYSFHTFRVFYTLQARPSHKKSLFLKYVAVTYFTSALVVATTIVVSFVYYEDSGYGGEICFLSRTYLRVGVFLTPIVLSVIVNSTFLVVVMFRIVSAKQVQSSNQERNNVIIFLKLFAISGALWGFQIVDGFLAYSVFSYIISILNCFQGLFIFVSFVLNKRTLHLIMNKQMQNNSSKAQNISSKNKEDHNGLTSIESIANTGNNTRL</sequence>
<gene>
    <name evidence="8" type="primary">LOC111115504</name>
</gene>
<dbReference type="CDD" id="cd15039">
    <property type="entry name" value="7tmB3_Methuselah-like"/>
    <property type="match status" value="1"/>
</dbReference>
<dbReference type="KEGG" id="cvn:111115504"/>
<dbReference type="InterPro" id="IPR053231">
    <property type="entry name" value="GPCR_LN-TM7"/>
</dbReference>
<keyword evidence="3 5" id="KW-1133">Transmembrane helix</keyword>
<evidence type="ECO:0000313" key="7">
    <source>
        <dbReference type="Proteomes" id="UP000694844"/>
    </source>
</evidence>
<dbReference type="GO" id="GO:0016020">
    <property type="term" value="C:membrane"/>
    <property type="evidence" value="ECO:0007669"/>
    <property type="project" value="UniProtKB-SubCell"/>
</dbReference>
<feature type="transmembrane region" description="Helical" evidence="5">
    <location>
        <begin position="515"/>
        <end position="533"/>
    </location>
</feature>
<dbReference type="Gene3D" id="1.20.1070.10">
    <property type="entry name" value="Rhodopsin 7-helix transmembrane proteins"/>
    <property type="match status" value="1"/>
</dbReference>
<keyword evidence="7" id="KW-1185">Reference proteome</keyword>
<evidence type="ECO:0000256" key="3">
    <source>
        <dbReference type="ARBA" id="ARBA00022989"/>
    </source>
</evidence>
<dbReference type="InterPro" id="IPR017981">
    <property type="entry name" value="GPCR_2-like_7TM"/>
</dbReference>
<dbReference type="Pfam" id="PF00002">
    <property type="entry name" value="7tm_2"/>
    <property type="match status" value="1"/>
</dbReference>
<name>A0A8B8C4E8_CRAVI</name>
<keyword evidence="2 5" id="KW-0812">Transmembrane</keyword>
<evidence type="ECO:0000256" key="4">
    <source>
        <dbReference type="ARBA" id="ARBA00023136"/>
    </source>
</evidence>
<accession>A0A8B8C4E8</accession>
<organism evidence="7 8">
    <name type="scientific">Crassostrea virginica</name>
    <name type="common">Eastern oyster</name>
    <dbReference type="NCBI Taxonomy" id="6565"/>
    <lineage>
        <taxon>Eukaryota</taxon>
        <taxon>Metazoa</taxon>
        <taxon>Spiralia</taxon>
        <taxon>Lophotrochozoa</taxon>
        <taxon>Mollusca</taxon>
        <taxon>Bivalvia</taxon>
        <taxon>Autobranchia</taxon>
        <taxon>Pteriomorphia</taxon>
        <taxon>Ostreida</taxon>
        <taxon>Ostreoidea</taxon>
        <taxon>Ostreidae</taxon>
        <taxon>Crassostrea</taxon>
    </lineage>
</organism>
<dbReference type="SUPFAM" id="SSF81321">
    <property type="entry name" value="Family A G protein-coupled receptor-like"/>
    <property type="match status" value="1"/>
</dbReference>